<accession>A0ABU5DWV7</accession>
<evidence type="ECO:0000256" key="4">
    <source>
        <dbReference type="ARBA" id="ARBA00022723"/>
    </source>
</evidence>
<dbReference type="InterPro" id="IPR023865">
    <property type="entry name" value="Aliphatic_acid_kinase_CS"/>
</dbReference>
<keyword evidence="6 9" id="KW-0418">Kinase</keyword>
<dbReference type="InterPro" id="IPR004372">
    <property type="entry name" value="Ac/propionate_kinase"/>
</dbReference>
<feature type="binding site" evidence="9">
    <location>
        <position position="16"/>
    </location>
    <ligand>
        <name>ATP</name>
        <dbReference type="ChEBI" id="CHEBI:30616"/>
    </ligand>
</feature>
<dbReference type="Proteomes" id="UP001271769">
    <property type="component" value="Unassembled WGS sequence"/>
</dbReference>
<evidence type="ECO:0000256" key="2">
    <source>
        <dbReference type="ARBA" id="ARBA00022490"/>
    </source>
</evidence>
<dbReference type="PROSITE" id="PS01076">
    <property type="entry name" value="ACETATE_KINASE_2"/>
    <property type="match status" value="1"/>
</dbReference>
<dbReference type="Pfam" id="PF00871">
    <property type="entry name" value="Acetate_kinase"/>
    <property type="match status" value="1"/>
</dbReference>
<keyword evidence="5 9" id="KW-0547">Nucleotide-binding</keyword>
<dbReference type="EC" id="2.7.2.1" evidence="9"/>
<dbReference type="InterPro" id="IPR043129">
    <property type="entry name" value="ATPase_NBD"/>
</dbReference>
<dbReference type="PANTHER" id="PTHR21060">
    <property type="entry name" value="ACETATE KINASE"/>
    <property type="match status" value="1"/>
</dbReference>
<evidence type="ECO:0000256" key="10">
    <source>
        <dbReference type="RuleBase" id="RU003835"/>
    </source>
</evidence>
<dbReference type="EMBL" id="JAXCLX010000001">
    <property type="protein sequence ID" value="MDY0871802.1"/>
    <property type="molecule type" value="Genomic_DNA"/>
</dbReference>
<dbReference type="HAMAP" id="MF_00020">
    <property type="entry name" value="Acetate_kinase"/>
    <property type="match status" value="1"/>
</dbReference>
<comment type="cofactor">
    <cofactor evidence="9">
        <name>Mg(2+)</name>
        <dbReference type="ChEBI" id="CHEBI:18420"/>
    </cofactor>
    <cofactor evidence="9">
        <name>Mn(2+)</name>
        <dbReference type="ChEBI" id="CHEBI:29035"/>
    </cofactor>
    <text evidence="9">Mg(2+). Can also accept Mn(2+).</text>
</comment>
<feature type="binding site" evidence="9">
    <location>
        <position position="102"/>
    </location>
    <ligand>
        <name>substrate</name>
    </ligand>
</feature>
<evidence type="ECO:0000256" key="7">
    <source>
        <dbReference type="ARBA" id="ARBA00022840"/>
    </source>
</evidence>
<feature type="binding site" evidence="9">
    <location>
        <begin position="217"/>
        <end position="221"/>
    </location>
    <ligand>
        <name>ATP</name>
        <dbReference type="ChEBI" id="CHEBI:30616"/>
    </ligand>
</feature>
<comment type="catalytic activity">
    <reaction evidence="9">
        <text>acetate + ATP = acetyl phosphate + ADP</text>
        <dbReference type="Rhea" id="RHEA:11352"/>
        <dbReference type="ChEBI" id="CHEBI:22191"/>
        <dbReference type="ChEBI" id="CHEBI:30089"/>
        <dbReference type="ChEBI" id="CHEBI:30616"/>
        <dbReference type="ChEBI" id="CHEBI:456216"/>
        <dbReference type="EC" id="2.7.2.1"/>
    </reaction>
</comment>
<protein>
    <recommendedName>
        <fullName evidence="9">Acetate kinase</fullName>
        <ecNumber evidence="9">2.7.2.1</ecNumber>
    </recommendedName>
    <alternativeName>
        <fullName evidence="9">Acetokinase</fullName>
    </alternativeName>
</protein>
<evidence type="ECO:0000256" key="5">
    <source>
        <dbReference type="ARBA" id="ARBA00022741"/>
    </source>
</evidence>
<comment type="subcellular location">
    <subcellularLocation>
        <location evidence="9">Cytoplasm</location>
    </subcellularLocation>
</comment>
<keyword evidence="3 9" id="KW-0808">Transferase</keyword>
<proteinExistence type="inferred from homology"/>
<name>A0ABU5DWV7_9PROT</name>
<organism evidence="11 12">
    <name type="scientific">Dongia rigui</name>
    <dbReference type="NCBI Taxonomy" id="940149"/>
    <lineage>
        <taxon>Bacteria</taxon>
        <taxon>Pseudomonadati</taxon>
        <taxon>Pseudomonadota</taxon>
        <taxon>Alphaproteobacteria</taxon>
        <taxon>Rhodospirillales</taxon>
        <taxon>Dongiaceae</taxon>
        <taxon>Dongia</taxon>
    </lineage>
</organism>
<sequence length="402" mass="42616">MNRVILAINAGSSSIKFQAFATEGVVGAGDNLERRVSGLLEGIGSQPRLLIKDGAGATLRNDNLSQAAAPSVEAGEGIVGDWLQSDDAARLIGGPIGAIGHRVVHGGADFSAAAQIDDAVLARITALTHLAPLHQPKNLAPILAWRQRRPDLPQIACFDTAFHRGHAEVAERFAIPEALYLEGVRRYGFHGISYEFIAEKLTEVAPAIARGRVIVAHLGNGCSLCAMQDGRSVDSTMSFTALDGIPMGTRPGAIDPGVVLYLMREKGMDAAALEKFLYHQCGLKGMSGISNDVRVLEASTEPQARLALDHFVYRIAKEIGALAAVLQGIDALVFTAGIGENGADLRARIVAASSWLGLSLDADANAARRTDLSKSATGPRVLMIPTDEELMIARHTRRVLAL</sequence>
<dbReference type="InterPro" id="IPR000890">
    <property type="entry name" value="Aliphatic_acid_kin_short-chain"/>
</dbReference>
<feature type="binding site" evidence="9">
    <location>
        <begin position="337"/>
        <end position="341"/>
    </location>
    <ligand>
        <name>ATP</name>
        <dbReference type="ChEBI" id="CHEBI:30616"/>
    </ligand>
</feature>
<dbReference type="SUPFAM" id="SSF53067">
    <property type="entry name" value="Actin-like ATPase domain"/>
    <property type="match status" value="2"/>
</dbReference>
<keyword evidence="4 9" id="KW-0479">Metal-binding</keyword>
<keyword evidence="12" id="KW-1185">Reference proteome</keyword>
<evidence type="ECO:0000256" key="8">
    <source>
        <dbReference type="ARBA" id="ARBA00022842"/>
    </source>
</evidence>
<dbReference type="NCBIfam" id="TIGR00016">
    <property type="entry name" value="ackA"/>
    <property type="match status" value="1"/>
</dbReference>
<feature type="binding site" evidence="9">
    <location>
        <begin position="292"/>
        <end position="294"/>
    </location>
    <ligand>
        <name>ATP</name>
        <dbReference type="ChEBI" id="CHEBI:30616"/>
    </ligand>
</feature>
<dbReference type="PRINTS" id="PR00471">
    <property type="entry name" value="ACETATEKNASE"/>
</dbReference>
<evidence type="ECO:0000256" key="3">
    <source>
        <dbReference type="ARBA" id="ARBA00022679"/>
    </source>
</evidence>
<evidence type="ECO:0000313" key="11">
    <source>
        <dbReference type="EMBL" id="MDY0871802.1"/>
    </source>
</evidence>
<evidence type="ECO:0000256" key="9">
    <source>
        <dbReference type="HAMAP-Rule" id="MF_00020"/>
    </source>
</evidence>
<comment type="pathway">
    <text evidence="9">Metabolic intermediate biosynthesis; acetyl-CoA biosynthesis; acetyl-CoA from acetate: step 1/2.</text>
</comment>
<keyword evidence="7 9" id="KW-0067">ATP-binding</keyword>
<dbReference type="RefSeq" id="WP_320500226.1">
    <property type="nucleotide sequence ID" value="NZ_JAXCLX010000001.1"/>
</dbReference>
<feature type="active site" description="Proton donor/acceptor" evidence="9">
    <location>
        <position position="159"/>
    </location>
</feature>
<comment type="similarity">
    <text evidence="1 9 10">Belongs to the acetokinase family.</text>
</comment>
<dbReference type="PIRSF" id="PIRSF000722">
    <property type="entry name" value="Acetate_prop_kin"/>
    <property type="match status" value="1"/>
</dbReference>
<feature type="binding site" evidence="9">
    <location>
        <position position="9"/>
    </location>
    <ligand>
        <name>Mg(2+)</name>
        <dbReference type="ChEBI" id="CHEBI:18420"/>
    </ligand>
</feature>
<dbReference type="Gene3D" id="3.30.420.40">
    <property type="match status" value="2"/>
</dbReference>
<evidence type="ECO:0000313" key="12">
    <source>
        <dbReference type="Proteomes" id="UP001271769"/>
    </source>
</evidence>
<keyword evidence="2 9" id="KW-0963">Cytoplasm</keyword>
<comment type="subunit">
    <text evidence="9">Homodimer.</text>
</comment>
<feature type="site" description="Transition state stabilizer" evidence="9">
    <location>
        <position position="250"/>
    </location>
</feature>
<feature type="site" description="Transition state stabilizer" evidence="9">
    <location>
        <position position="190"/>
    </location>
</feature>
<evidence type="ECO:0000256" key="1">
    <source>
        <dbReference type="ARBA" id="ARBA00008748"/>
    </source>
</evidence>
<comment type="caution">
    <text evidence="11">The sequence shown here is derived from an EMBL/GenBank/DDBJ whole genome shotgun (WGS) entry which is preliminary data.</text>
</comment>
<comment type="function">
    <text evidence="9">Catalyzes the formation of acetyl phosphate from acetate and ATP. Can also catalyze the reverse reaction.</text>
</comment>
<evidence type="ECO:0000256" key="6">
    <source>
        <dbReference type="ARBA" id="ARBA00022777"/>
    </source>
</evidence>
<feature type="binding site" evidence="9">
    <location>
        <position position="388"/>
    </location>
    <ligand>
        <name>Mg(2+)</name>
        <dbReference type="ChEBI" id="CHEBI:18420"/>
    </ligand>
</feature>
<keyword evidence="8 9" id="KW-0460">Magnesium</keyword>
<gene>
    <name evidence="9" type="primary">ackA</name>
    <name evidence="11" type="ORF">SMD31_07705</name>
</gene>
<dbReference type="GO" id="GO:0008776">
    <property type="term" value="F:acetate kinase activity"/>
    <property type="evidence" value="ECO:0007669"/>
    <property type="project" value="UniProtKB-EC"/>
</dbReference>
<dbReference type="PROSITE" id="PS01075">
    <property type="entry name" value="ACETATE_KINASE_1"/>
    <property type="match status" value="1"/>
</dbReference>
<dbReference type="PANTHER" id="PTHR21060:SF21">
    <property type="entry name" value="ACETATE KINASE"/>
    <property type="match status" value="1"/>
</dbReference>
<reference evidence="11 12" key="1">
    <citation type="journal article" date="2013" name="Antonie Van Leeuwenhoek">
        <title>Dongia rigui sp. nov., isolated from freshwater of a large wetland in Korea.</title>
        <authorList>
            <person name="Baik K.S."/>
            <person name="Hwang Y.M."/>
            <person name="Choi J.S."/>
            <person name="Kwon J."/>
            <person name="Seong C.N."/>
        </authorList>
    </citation>
    <scope>NUCLEOTIDE SEQUENCE [LARGE SCALE GENOMIC DNA]</scope>
    <source>
        <strain evidence="11 12">04SU4-P</strain>
    </source>
</reference>